<feature type="transmembrane region" description="Helical" evidence="1">
    <location>
        <begin position="287"/>
        <end position="304"/>
    </location>
</feature>
<feature type="transmembrane region" description="Helical" evidence="1">
    <location>
        <begin position="101"/>
        <end position="121"/>
    </location>
</feature>
<keyword evidence="1" id="KW-1133">Transmembrane helix</keyword>
<dbReference type="Proteomes" id="UP001383192">
    <property type="component" value="Unassembled WGS sequence"/>
</dbReference>
<organism evidence="2 3">
    <name type="scientific">Paramarasmius palmivorus</name>
    <dbReference type="NCBI Taxonomy" id="297713"/>
    <lineage>
        <taxon>Eukaryota</taxon>
        <taxon>Fungi</taxon>
        <taxon>Dikarya</taxon>
        <taxon>Basidiomycota</taxon>
        <taxon>Agaricomycotina</taxon>
        <taxon>Agaricomycetes</taxon>
        <taxon>Agaricomycetidae</taxon>
        <taxon>Agaricales</taxon>
        <taxon>Marasmiineae</taxon>
        <taxon>Marasmiaceae</taxon>
        <taxon>Paramarasmius</taxon>
    </lineage>
</organism>
<dbReference type="GO" id="GO:0000921">
    <property type="term" value="P:septin ring assembly"/>
    <property type="evidence" value="ECO:0007669"/>
    <property type="project" value="TreeGrafter"/>
</dbReference>
<proteinExistence type="predicted"/>
<keyword evidence="1" id="KW-0472">Membrane</keyword>
<feature type="transmembrane region" description="Helical" evidence="1">
    <location>
        <begin position="310"/>
        <end position="330"/>
    </location>
</feature>
<dbReference type="Pfam" id="PF08426">
    <property type="entry name" value="ICE2"/>
    <property type="match status" value="2"/>
</dbReference>
<sequence>MSSVLWSAVSHTARLSTAVQILIFLPLTLATLSKAAFLLLSLLLALHAVIHGTLILLWGSASLSLLQVPVHPALLLVSFNIFSILSSHPWLVITTQCWGKLLTFAGPFFIVMEGLSSLLVAQKLGQEGKRLVEKGEGYQSYSAAASSPLSSTFLGVALTALVFLTFIGFFLRRTNIIESSALALCIAYNIWLCGFDQQSLSDPGFSYVPLLSVPLLPNVLPHFQALINFVTNTLPKPVLVALLYRLTIMHLASRILPNIGADSWESETGVDNGWEDRPTSTLTRIILTYRQLLFVMVYSHLLLLDHSSQIWWRWINIFFTLTMWAVELLVSQEDDVVTKEWKVD</sequence>
<keyword evidence="1" id="KW-0812">Transmembrane</keyword>
<dbReference type="AlphaFoldDB" id="A0AAW0E174"/>
<protein>
    <submittedName>
        <fullName evidence="2">Uncharacterized protein</fullName>
    </submittedName>
</protein>
<feature type="transmembrane region" description="Helical" evidence="1">
    <location>
        <begin position="73"/>
        <end position="94"/>
    </location>
</feature>
<comment type="caution">
    <text evidence="2">The sequence shown here is derived from an EMBL/GenBank/DDBJ whole genome shotgun (WGS) entry which is preliminary data.</text>
</comment>
<dbReference type="GO" id="GO:0032541">
    <property type="term" value="C:cortical endoplasmic reticulum"/>
    <property type="evidence" value="ECO:0007669"/>
    <property type="project" value="TreeGrafter"/>
</dbReference>
<feature type="transmembrane region" description="Helical" evidence="1">
    <location>
        <begin position="37"/>
        <end position="61"/>
    </location>
</feature>
<dbReference type="GO" id="GO:0005789">
    <property type="term" value="C:endoplasmic reticulum membrane"/>
    <property type="evidence" value="ECO:0007669"/>
    <property type="project" value="TreeGrafter"/>
</dbReference>
<evidence type="ECO:0000313" key="3">
    <source>
        <dbReference type="Proteomes" id="UP001383192"/>
    </source>
</evidence>
<dbReference type="PANTHER" id="PTHR31726">
    <property type="entry name" value="PROTEIN ICE2"/>
    <property type="match status" value="1"/>
</dbReference>
<dbReference type="PANTHER" id="PTHR31726:SF2">
    <property type="entry name" value="PROTEIN ICE2"/>
    <property type="match status" value="1"/>
</dbReference>
<dbReference type="InterPro" id="IPR013635">
    <property type="entry name" value="Ice2"/>
</dbReference>
<accession>A0AAW0E174</accession>
<feature type="transmembrane region" description="Helical" evidence="1">
    <location>
        <begin position="12"/>
        <end position="30"/>
    </location>
</feature>
<keyword evidence="3" id="KW-1185">Reference proteome</keyword>
<dbReference type="GO" id="GO:0097038">
    <property type="term" value="C:perinuclear endoplasmic reticulum"/>
    <property type="evidence" value="ECO:0007669"/>
    <property type="project" value="TreeGrafter"/>
</dbReference>
<dbReference type="GO" id="GO:0048309">
    <property type="term" value="P:endoplasmic reticulum inheritance"/>
    <property type="evidence" value="ECO:0007669"/>
    <property type="project" value="TreeGrafter"/>
</dbReference>
<reference evidence="2 3" key="1">
    <citation type="submission" date="2024-01" db="EMBL/GenBank/DDBJ databases">
        <title>A draft genome for a cacao thread blight-causing isolate of Paramarasmius palmivorus.</title>
        <authorList>
            <person name="Baruah I.K."/>
            <person name="Bukari Y."/>
            <person name="Amoako-Attah I."/>
            <person name="Meinhardt L.W."/>
            <person name="Bailey B.A."/>
            <person name="Cohen S.P."/>
        </authorList>
    </citation>
    <scope>NUCLEOTIDE SEQUENCE [LARGE SCALE GENOMIC DNA]</scope>
    <source>
        <strain evidence="2 3">GH-12</strain>
    </source>
</reference>
<gene>
    <name evidence="2" type="ORF">VNI00_001627</name>
</gene>
<feature type="transmembrane region" description="Helical" evidence="1">
    <location>
        <begin position="152"/>
        <end position="171"/>
    </location>
</feature>
<dbReference type="EMBL" id="JAYKXP010000004">
    <property type="protein sequence ID" value="KAK7059003.1"/>
    <property type="molecule type" value="Genomic_DNA"/>
</dbReference>
<evidence type="ECO:0000313" key="2">
    <source>
        <dbReference type="EMBL" id="KAK7059003.1"/>
    </source>
</evidence>
<evidence type="ECO:0000256" key="1">
    <source>
        <dbReference type="SAM" id="Phobius"/>
    </source>
</evidence>
<name>A0AAW0E174_9AGAR</name>